<protein>
    <submittedName>
        <fullName evidence="1">Uncharacterized protein</fullName>
    </submittedName>
</protein>
<evidence type="ECO:0000313" key="2">
    <source>
        <dbReference type="Proteomes" id="UP000694549"/>
    </source>
</evidence>
<sequence length="89" mass="9962">YNNSSNKHKSTSDILQSFQKKSQFRTIAPKMVPKILTSGVVSCLQSSVPEQNPPKISFSSFCSAFKTSLRPQSKNARFSLFITIVKFSK</sequence>
<evidence type="ECO:0000313" key="1">
    <source>
        <dbReference type="Ensembl" id="ENSAZOP00000017214.1"/>
    </source>
</evidence>
<keyword evidence="2" id="KW-1185">Reference proteome</keyword>
<reference evidence="1" key="2">
    <citation type="submission" date="2025-09" db="UniProtKB">
        <authorList>
            <consortium name="Ensembl"/>
        </authorList>
    </citation>
    <scope>IDENTIFICATION</scope>
</reference>
<proteinExistence type="predicted"/>
<dbReference type="AlphaFoldDB" id="A0A8B9ZV67"/>
<name>A0A8B9ZV67_9AVES</name>
<reference evidence="1" key="1">
    <citation type="submission" date="2025-08" db="UniProtKB">
        <authorList>
            <consortium name="Ensembl"/>
        </authorList>
    </citation>
    <scope>IDENTIFICATION</scope>
</reference>
<dbReference type="Ensembl" id="ENSAZOT00000018503.1">
    <property type="protein sequence ID" value="ENSAZOP00000017214.1"/>
    <property type="gene ID" value="ENSAZOG00000011203.1"/>
</dbReference>
<accession>A0A8B9ZV67</accession>
<organism evidence="1 2">
    <name type="scientific">Anas zonorhyncha</name>
    <name type="common">Eastern spot-billed duck</name>
    <dbReference type="NCBI Taxonomy" id="75864"/>
    <lineage>
        <taxon>Eukaryota</taxon>
        <taxon>Metazoa</taxon>
        <taxon>Chordata</taxon>
        <taxon>Craniata</taxon>
        <taxon>Vertebrata</taxon>
        <taxon>Euteleostomi</taxon>
        <taxon>Archelosauria</taxon>
        <taxon>Archosauria</taxon>
        <taxon>Dinosauria</taxon>
        <taxon>Saurischia</taxon>
        <taxon>Theropoda</taxon>
        <taxon>Coelurosauria</taxon>
        <taxon>Aves</taxon>
        <taxon>Neognathae</taxon>
        <taxon>Galloanserae</taxon>
        <taxon>Anseriformes</taxon>
        <taxon>Anatidae</taxon>
        <taxon>Anatinae</taxon>
        <taxon>Anas</taxon>
    </lineage>
</organism>
<dbReference type="Proteomes" id="UP000694549">
    <property type="component" value="Unplaced"/>
</dbReference>